<feature type="domain" description="NAD-dependent epimerase/dehydratase" evidence="2">
    <location>
        <begin position="516"/>
        <end position="754"/>
    </location>
</feature>
<reference evidence="3 4" key="1">
    <citation type="journal article" date="2014" name="Genome Biol. Evol.">
        <title>The secreted proteins of Achlya hypogyna and Thraustotheca clavata identify the ancestral oomycete secretome and reveal gene acquisitions by horizontal gene transfer.</title>
        <authorList>
            <person name="Misner I."/>
            <person name="Blouin N."/>
            <person name="Leonard G."/>
            <person name="Richards T.A."/>
            <person name="Lane C.E."/>
        </authorList>
    </citation>
    <scope>NUCLEOTIDE SEQUENCE [LARGE SCALE GENOMIC DNA]</scope>
    <source>
        <strain evidence="3 4">ATCC 34112</strain>
    </source>
</reference>
<protein>
    <submittedName>
        <fullName evidence="3">UDP-glucose 4-epimerase</fullName>
    </submittedName>
</protein>
<evidence type="ECO:0000256" key="1">
    <source>
        <dbReference type="SAM" id="Coils"/>
    </source>
</evidence>
<dbReference type="PANTHER" id="PTHR43245">
    <property type="entry name" value="BIFUNCTIONAL POLYMYXIN RESISTANCE PROTEIN ARNA"/>
    <property type="match status" value="1"/>
</dbReference>
<evidence type="ECO:0000259" key="2">
    <source>
        <dbReference type="Pfam" id="PF01370"/>
    </source>
</evidence>
<dbReference type="SUPFAM" id="SSF51735">
    <property type="entry name" value="NAD(P)-binding Rossmann-fold domains"/>
    <property type="match status" value="1"/>
</dbReference>
<dbReference type="InterPro" id="IPR001509">
    <property type="entry name" value="Epimerase_deHydtase"/>
</dbReference>
<dbReference type="STRING" id="74557.A0A1V9ZUX1"/>
<evidence type="ECO:0000313" key="4">
    <source>
        <dbReference type="Proteomes" id="UP000243217"/>
    </source>
</evidence>
<dbReference type="Pfam" id="PF01370">
    <property type="entry name" value="Epimerase"/>
    <property type="match status" value="1"/>
</dbReference>
<dbReference type="PANTHER" id="PTHR43245:SF13">
    <property type="entry name" value="UDP-D-APIOSE_UDP-D-XYLOSE SYNTHASE 2"/>
    <property type="match status" value="1"/>
</dbReference>
<dbReference type="Proteomes" id="UP000243217">
    <property type="component" value="Unassembled WGS sequence"/>
</dbReference>
<keyword evidence="4" id="KW-1185">Reference proteome</keyword>
<accession>A0A1V9ZUX1</accession>
<comment type="caution">
    <text evidence="3">The sequence shown here is derived from an EMBL/GenBank/DDBJ whole genome shotgun (WGS) entry which is preliminary data.</text>
</comment>
<evidence type="ECO:0000313" key="3">
    <source>
        <dbReference type="EMBL" id="OQS01822.1"/>
    </source>
</evidence>
<dbReference type="EMBL" id="JNBS01001421">
    <property type="protein sequence ID" value="OQS01822.1"/>
    <property type="molecule type" value="Genomic_DNA"/>
</dbReference>
<feature type="coiled-coil region" evidence="1">
    <location>
        <begin position="100"/>
        <end position="131"/>
    </location>
</feature>
<feature type="coiled-coil region" evidence="1">
    <location>
        <begin position="163"/>
        <end position="231"/>
    </location>
</feature>
<sequence>MKELQAQHEQDIEKHLEFEQTLVQEKSDLAMKCELLVVELKNLQTQMAKEASDFERQLKDAKERWAASEKVRREQWMLKKTDEIKKSTIKALEPDVQAIMAKCRENIQKAQEAANEEKRKLIIQHEKDKEEWIIKEREATDKKLVEAREKERSKLMYRLDAADAELQQQLNTQRRRLQDEAEKARNDVVLEIRQLKQTHAKELEEMRIVERQRIEYELQQLQKDKEELGKRYETDVALLREKYQSDLELAQTTINTTLRSEFDMEKKRLEQEMIRRRDEKIEMIIEKFQLETQRKVEAAEKLLAVQYEERAKEFEKKLRAASDMEIAWMEKNRDLYDKCTKLEADREQLKAHFSEQAYGLQQAHSQCAQLQQTIQQERSKYSREEEIQKSQWEKLKVDLENEQKLLKSTINDLQSKFEAVESINARQLQELHANHDEILEKLHTRVRATIAKKDEMIDSLREQLHFSQIRLNKYLIQVMSKVEPQLHVRWMYFALGFLSATIAFTFVHYKHQSPIVLVTGGLGFIGSHVVDELITSGYSVVIMDNLSNGKNFEQLVSNDAIEQLLLNDITHFKDFKAIQAPIDYIVHLAAATSVPESVQEPEKYYNINVRGTQNVLQWAKKHQVKKIIAASTSAVYGNIHREYLPVNEVNATGGISPYALSKYEMEALLEAYAQDGLPAIALRMFNVYGPRQDPQSPYCGVVNSFMHLAAQGKPLNISGDGSQYRDFIYVKDVARAVRIAMESPLNGFHAINICTGVKTTISTLASHIIQAFGSVSAIENLPPRRADIKESVCNPSKATILMGFTANYTLQDGIAATYEWFLN</sequence>
<dbReference type="Gene3D" id="3.90.25.10">
    <property type="entry name" value="UDP-galactose 4-epimerase, domain 1"/>
    <property type="match status" value="1"/>
</dbReference>
<dbReference type="InterPro" id="IPR036291">
    <property type="entry name" value="NAD(P)-bd_dom_sf"/>
</dbReference>
<keyword evidence="1" id="KW-0175">Coiled coil</keyword>
<feature type="coiled-coil region" evidence="1">
    <location>
        <begin position="304"/>
        <end position="416"/>
    </location>
</feature>
<organism evidence="3 4">
    <name type="scientific">Thraustotheca clavata</name>
    <dbReference type="NCBI Taxonomy" id="74557"/>
    <lineage>
        <taxon>Eukaryota</taxon>
        <taxon>Sar</taxon>
        <taxon>Stramenopiles</taxon>
        <taxon>Oomycota</taxon>
        <taxon>Saprolegniomycetes</taxon>
        <taxon>Saprolegniales</taxon>
        <taxon>Achlyaceae</taxon>
        <taxon>Thraustotheca</taxon>
    </lineage>
</organism>
<dbReference type="Gene3D" id="3.40.50.720">
    <property type="entry name" value="NAD(P)-binding Rossmann-like Domain"/>
    <property type="match status" value="1"/>
</dbReference>
<dbReference type="InterPro" id="IPR050177">
    <property type="entry name" value="Lipid_A_modif_metabolic_enz"/>
</dbReference>
<gene>
    <name evidence="3" type="ORF">THRCLA_05732</name>
</gene>
<proteinExistence type="predicted"/>
<name>A0A1V9ZUX1_9STRA</name>
<dbReference type="OrthoDB" id="9402762at2759"/>
<dbReference type="AlphaFoldDB" id="A0A1V9ZUX1"/>